<dbReference type="CDD" id="cd01949">
    <property type="entry name" value="GGDEF"/>
    <property type="match status" value="1"/>
</dbReference>
<proteinExistence type="predicted"/>
<comment type="caution">
    <text evidence="5">The sequence shown here is derived from an EMBL/GenBank/DDBJ whole genome shotgun (WGS) entry which is preliminary data.</text>
</comment>
<dbReference type="PROSITE" id="PS50887">
    <property type="entry name" value="GGDEF"/>
    <property type="match status" value="1"/>
</dbReference>
<dbReference type="InterPro" id="IPR043128">
    <property type="entry name" value="Rev_trsase/Diguanyl_cyclase"/>
</dbReference>
<name>A0A016XIV1_9BURK</name>
<evidence type="ECO:0000313" key="6">
    <source>
        <dbReference type="Proteomes" id="UP000023268"/>
    </source>
</evidence>
<dbReference type="GO" id="GO:0043709">
    <property type="term" value="P:cell adhesion involved in single-species biofilm formation"/>
    <property type="evidence" value="ECO:0007669"/>
    <property type="project" value="TreeGrafter"/>
</dbReference>
<feature type="domain" description="GGDEF" evidence="4">
    <location>
        <begin position="170"/>
        <end position="302"/>
    </location>
</feature>
<dbReference type="STRING" id="1458275.AZ34_12340"/>
<dbReference type="InterPro" id="IPR000160">
    <property type="entry name" value="GGDEF_dom"/>
</dbReference>
<feature type="transmembrane region" description="Helical" evidence="3">
    <location>
        <begin position="40"/>
        <end position="59"/>
    </location>
</feature>
<evidence type="ECO:0000256" key="1">
    <source>
        <dbReference type="ARBA" id="ARBA00012528"/>
    </source>
</evidence>
<dbReference type="Pfam" id="PF00990">
    <property type="entry name" value="GGDEF"/>
    <property type="match status" value="1"/>
</dbReference>
<gene>
    <name evidence="5" type="ORF">AZ34_12340</name>
</gene>
<dbReference type="PANTHER" id="PTHR45138">
    <property type="entry name" value="REGULATORY COMPONENTS OF SENSORY TRANSDUCTION SYSTEM"/>
    <property type="match status" value="1"/>
</dbReference>
<dbReference type="NCBIfam" id="TIGR00254">
    <property type="entry name" value="GGDEF"/>
    <property type="match status" value="1"/>
</dbReference>
<dbReference type="PANTHER" id="PTHR45138:SF9">
    <property type="entry name" value="DIGUANYLATE CYCLASE DGCM-RELATED"/>
    <property type="match status" value="1"/>
</dbReference>
<keyword evidence="3" id="KW-0812">Transmembrane</keyword>
<dbReference type="SMART" id="SM00267">
    <property type="entry name" value="GGDEF"/>
    <property type="match status" value="1"/>
</dbReference>
<keyword evidence="3" id="KW-0472">Membrane</keyword>
<evidence type="ECO:0000256" key="2">
    <source>
        <dbReference type="ARBA" id="ARBA00034247"/>
    </source>
</evidence>
<dbReference type="EMBL" id="JEMG01000001">
    <property type="protein sequence ID" value="EYC51776.1"/>
    <property type="molecule type" value="Genomic_DNA"/>
</dbReference>
<dbReference type="InterPro" id="IPR050469">
    <property type="entry name" value="Diguanylate_Cyclase"/>
</dbReference>
<dbReference type="RefSeq" id="WP_081767196.1">
    <property type="nucleotide sequence ID" value="NZ_JEMG01000001.1"/>
</dbReference>
<dbReference type="Gene3D" id="3.30.70.270">
    <property type="match status" value="1"/>
</dbReference>
<dbReference type="AlphaFoldDB" id="A0A016XIV1"/>
<dbReference type="InterPro" id="IPR029787">
    <property type="entry name" value="Nucleotide_cyclase"/>
</dbReference>
<evidence type="ECO:0000259" key="4">
    <source>
        <dbReference type="PROSITE" id="PS50887"/>
    </source>
</evidence>
<protein>
    <recommendedName>
        <fullName evidence="1">diguanylate cyclase</fullName>
        <ecNumber evidence="1">2.7.7.65</ecNumber>
    </recommendedName>
</protein>
<evidence type="ECO:0000313" key="5">
    <source>
        <dbReference type="EMBL" id="EYC51776.1"/>
    </source>
</evidence>
<comment type="catalytic activity">
    <reaction evidence="2">
        <text>2 GTP = 3',3'-c-di-GMP + 2 diphosphate</text>
        <dbReference type="Rhea" id="RHEA:24898"/>
        <dbReference type="ChEBI" id="CHEBI:33019"/>
        <dbReference type="ChEBI" id="CHEBI:37565"/>
        <dbReference type="ChEBI" id="CHEBI:58805"/>
        <dbReference type="EC" id="2.7.7.65"/>
    </reaction>
</comment>
<dbReference type="GO" id="GO:0052621">
    <property type="term" value="F:diguanylate cyclase activity"/>
    <property type="evidence" value="ECO:0007669"/>
    <property type="project" value="UniProtKB-EC"/>
</dbReference>
<dbReference type="SUPFAM" id="SSF55073">
    <property type="entry name" value="Nucleotide cyclase"/>
    <property type="match status" value="1"/>
</dbReference>
<feature type="transmembrane region" description="Helical" evidence="3">
    <location>
        <begin position="66"/>
        <end position="82"/>
    </location>
</feature>
<dbReference type="OrthoDB" id="5914567at2"/>
<organism evidence="5 6">
    <name type="scientific">Hylemonella gracilis str. Niagara R</name>
    <dbReference type="NCBI Taxonomy" id="1458275"/>
    <lineage>
        <taxon>Bacteria</taxon>
        <taxon>Pseudomonadati</taxon>
        <taxon>Pseudomonadota</taxon>
        <taxon>Betaproteobacteria</taxon>
        <taxon>Burkholderiales</taxon>
        <taxon>Comamonadaceae</taxon>
        <taxon>Hylemonella</taxon>
    </lineage>
</organism>
<reference evidence="5 6" key="1">
    <citation type="submission" date="2014-02" db="EMBL/GenBank/DDBJ databases">
        <title>Draft Genome of Hylemonella gracilis isolated from the Niagara River.</title>
        <authorList>
            <person name="Pawlowski D.R."/>
            <person name="Koudelka G.B."/>
        </authorList>
    </citation>
    <scope>NUCLEOTIDE SEQUENCE [LARGE SCALE GENOMIC DNA]</scope>
    <source>
        <strain evidence="5 6">Niagara R</strain>
    </source>
</reference>
<accession>A0A016XIV1</accession>
<dbReference type="eggNOG" id="COG3706">
    <property type="taxonomic scope" value="Bacteria"/>
</dbReference>
<dbReference type="GO" id="GO:1902201">
    <property type="term" value="P:negative regulation of bacterial-type flagellum-dependent cell motility"/>
    <property type="evidence" value="ECO:0007669"/>
    <property type="project" value="TreeGrafter"/>
</dbReference>
<dbReference type="Proteomes" id="UP000023268">
    <property type="component" value="Unassembled WGS sequence"/>
</dbReference>
<dbReference type="EC" id="2.7.7.65" evidence="1"/>
<dbReference type="GO" id="GO:0005886">
    <property type="term" value="C:plasma membrane"/>
    <property type="evidence" value="ECO:0007669"/>
    <property type="project" value="TreeGrafter"/>
</dbReference>
<keyword evidence="3" id="KW-1133">Transmembrane helix</keyword>
<feature type="transmembrane region" description="Helical" evidence="3">
    <location>
        <begin position="102"/>
        <end position="120"/>
    </location>
</feature>
<evidence type="ECO:0000256" key="3">
    <source>
        <dbReference type="SAM" id="Phobius"/>
    </source>
</evidence>
<sequence>MSSRYLPAVWALLGVALCCAALYGGWGEWRSAESWKWMDIAAEGGTALMSALWALLILSSRPGGRVTAQLAGGLALIMLGAWADCLDEFFRLPTTQYLDNAIEALVPIGMLILTLGLYGWRQEQFTLNEHMQKRERLFRDHRAFDRLTQLAGADYLRRQIALEQARHPGQPASLVLLDLDEFHRINHLHGAREGDRLLQAVGHLLLLNLRPQDLLCRYAGDRYAILLPATDQAQAAQGAAQLRQCLGLLAHHTRTGLRVAVSARVVCAQLAGEPRQLLARLDAALERPESTAKVSSAAAVGLGVTSAAIASGNAV</sequence>